<dbReference type="Gene3D" id="3.40.390.70">
    <property type="match status" value="1"/>
</dbReference>
<dbReference type="Pfam" id="PF10005">
    <property type="entry name" value="Zn_ribbon_DZR_6"/>
    <property type="match status" value="2"/>
</dbReference>
<comment type="caution">
    <text evidence="2">The sequence shown here is derived from an EMBL/GenBank/DDBJ whole genome shotgun (WGS) entry which is preliminary data.</text>
</comment>
<reference evidence="2 3" key="1">
    <citation type="journal article" date="2020" name="Microorganisms">
        <title>Osmotic Adaptation and Compatible Solute Biosynthesis of Phototrophic Bacteria as Revealed from Genome Analyses.</title>
        <authorList>
            <person name="Imhoff J.F."/>
            <person name="Rahn T."/>
            <person name="Kunzel S."/>
            <person name="Keller A."/>
            <person name="Neulinger S.C."/>
        </authorList>
    </citation>
    <scope>NUCLEOTIDE SEQUENCE [LARGE SCALE GENOMIC DNA]</scope>
    <source>
        <strain evidence="2 3">DSM 21303</strain>
    </source>
</reference>
<dbReference type="RefSeq" id="WP_200388633.1">
    <property type="nucleotide sequence ID" value="NZ_NRSD01000016.1"/>
</dbReference>
<dbReference type="EMBL" id="NRSD01000016">
    <property type="protein sequence ID" value="MBK1645826.1"/>
    <property type="molecule type" value="Genomic_DNA"/>
</dbReference>
<protein>
    <recommendedName>
        <fullName evidence="1">Zinc-ribbon domain-containing protein</fullName>
    </recommendedName>
</protein>
<accession>A0A9X0WJD8</accession>
<keyword evidence="3" id="KW-1185">Reference proteome</keyword>
<name>A0A9X0WJD8_9GAMM</name>
<dbReference type="AlphaFoldDB" id="A0A9X0WJD8"/>
<dbReference type="Proteomes" id="UP001138802">
    <property type="component" value="Unassembled WGS sequence"/>
</dbReference>
<gene>
    <name evidence="2" type="ORF">CKO25_14420</name>
</gene>
<feature type="domain" description="Zinc-ribbon" evidence="1">
    <location>
        <begin position="4"/>
        <end position="54"/>
    </location>
</feature>
<organism evidence="2 3">
    <name type="scientific">Thiocapsa imhoffii</name>
    <dbReference type="NCBI Taxonomy" id="382777"/>
    <lineage>
        <taxon>Bacteria</taxon>
        <taxon>Pseudomonadati</taxon>
        <taxon>Pseudomonadota</taxon>
        <taxon>Gammaproteobacteria</taxon>
        <taxon>Chromatiales</taxon>
        <taxon>Chromatiaceae</taxon>
        <taxon>Thiocapsa</taxon>
    </lineage>
</organism>
<dbReference type="InterPro" id="IPR031321">
    <property type="entry name" value="UCP012641"/>
</dbReference>
<evidence type="ECO:0000313" key="3">
    <source>
        <dbReference type="Proteomes" id="UP001138802"/>
    </source>
</evidence>
<dbReference type="InterPro" id="IPR011201">
    <property type="entry name" value="Zinc-ribbon_6_bact"/>
</dbReference>
<sequence>MKTFICQSCGQPVFFENIQCMRCGAVLGFLPDSMQLSALVDAGNGMWMSAPESSSFKRRRSGFFSWLTGDHSGRSKADPGAAQRYRKCLNYAEHQVCNWMVPADHPSDRCLACAPNRIVPNLARPGNLEKWARLERGKRRLMYGLLRLGLSIDTKQNDPAGGLAFDFLSSADARPDQPVMTGHAAGLITINVDEADPALRERTRLDMDEQYRTLIGHFRHEIGHYYWDTLIRDGGQVDPFRTLFGDEQADYGEAMQRYYDDGPPVDWQDRYITPYASAHPWEDWAETWAHYMHIIDTLETAGHFGIEVEWPLPDGSRAVSDPAFDPYDLEDFHPIVEHWLPLTFAINSLNRSMGQQDLYPFVLPQPAIDKMAYVHGMIRAAAKRS</sequence>
<evidence type="ECO:0000259" key="1">
    <source>
        <dbReference type="Pfam" id="PF10005"/>
    </source>
</evidence>
<evidence type="ECO:0000313" key="2">
    <source>
        <dbReference type="EMBL" id="MBK1645826.1"/>
    </source>
</evidence>
<feature type="domain" description="Zinc-ribbon" evidence="1">
    <location>
        <begin position="80"/>
        <end position="123"/>
    </location>
</feature>
<dbReference type="PIRSF" id="PIRSF012641">
    <property type="entry name" value="UCP012641"/>
    <property type="match status" value="1"/>
</dbReference>
<dbReference type="Pfam" id="PF15887">
    <property type="entry name" value="Peptidase_Mx"/>
    <property type="match status" value="1"/>
</dbReference>
<proteinExistence type="predicted"/>